<evidence type="ECO:0000313" key="3">
    <source>
        <dbReference type="Proteomes" id="UP000789524"/>
    </source>
</evidence>
<feature type="region of interest" description="Disordered" evidence="1">
    <location>
        <begin position="1"/>
        <end position="95"/>
    </location>
</feature>
<reference evidence="2" key="1">
    <citation type="submission" date="2021-09" db="EMBL/GenBank/DDBJ databases">
        <authorList>
            <person name="Martin H S."/>
        </authorList>
    </citation>
    <scope>NUCLEOTIDE SEQUENCE</scope>
</reference>
<dbReference type="AlphaFoldDB" id="A0A8J2W4R2"/>
<accession>A0A8J2W4R2</accession>
<sequence>MPPEEPPKCTQFGQQGHPANFRPQSPLWEKVSQSPNKPLDPTSIPAAPPPLPTNYGHRPRPASASVILGPTDRPKATSRLKPRSQNHHRRPEHSS</sequence>
<gene>
    <name evidence="2" type="ORF">DCHRY22_LOCUS12932</name>
</gene>
<evidence type="ECO:0000256" key="1">
    <source>
        <dbReference type="SAM" id="MobiDB-lite"/>
    </source>
</evidence>
<dbReference type="Proteomes" id="UP000789524">
    <property type="component" value="Unassembled WGS sequence"/>
</dbReference>
<proteinExistence type="predicted"/>
<protein>
    <submittedName>
        <fullName evidence="2">(African queen) hypothetical protein</fullName>
    </submittedName>
</protein>
<dbReference type="EMBL" id="CAKASE010000078">
    <property type="protein sequence ID" value="CAG9578916.1"/>
    <property type="molecule type" value="Genomic_DNA"/>
</dbReference>
<organism evidence="2 3">
    <name type="scientific">Danaus chrysippus</name>
    <name type="common">African queen</name>
    <dbReference type="NCBI Taxonomy" id="151541"/>
    <lineage>
        <taxon>Eukaryota</taxon>
        <taxon>Metazoa</taxon>
        <taxon>Ecdysozoa</taxon>
        <taxon>Arthropoda</taxon>
        <taxon>Hexapoda</taxon>
        <taxon>Insecta</taxon>
        <taxon>Pterygota</taxon>
        <taxon>Neoptera</taxon>
        <taxon>Endopterygota</taxon>
        <taxon>Lepidoptera</taxon>
        <taxon>Glossata</taxon>
        <taxon>Ditrysia</taxon>
        <taxon>Papilionoidea</taxon>
        <taxon>Nymphalidae</taxon>
        <taxon>Danainae</taxon>
        <taxon>Danaini</taxon>
        <taxon>Danaina</taxon>
        <taxon>Danaus</taxon>
        <taxon>Anosia</taxon>
    </lineage>
</organism>
<name>A0A8J2W4R2_9NEOP</name>
<evidence type="ECO:0000313" key="2">
    <source>
        <dbReference type="EMBL" id="CAG9578916.1"/>
    </source>
</evidence>
<feature type="compositionally biased region" description="Basic residues" evidence="1">
    <location>
        <begin position="76"/>
        <end position="95"/>
    </location>
</feature>
<keyword evidence="3" id="KW-1185">Reference proteome</keyword>
<comment type="caution">
    <text evidence="2">The sequence shown here is derived from an EMBL/GenBank/DDBJ whole genome shotgun (WGS) entry which is preliminary data.</text>
</comment>